<dbReference type="GO" id="GO:0003700">
    <property type="term" value="F:DNA-binding transcription factor activity"/>
    <property type="evidence" value="ECO:0007669"/>
    <property type="project" value="InterPro"/>
</dbReference>
<protein>
    <submittedName>
        <fullName evidence="5">Transcriptional regulator, MarR family</fullName>
    </submittedName>
</protein>
<dbReference type="Gene3D" id="1.10.10.10">
    <property type="entry name" value="Winged helix-like DNA-binding domain superfamily/Winged helix DNA-binding domain"/>
    <property type="match status" value="1"/>
</dbReference>
<keyword evidence="2" id="KW-0238">DNA-binding</keyword>
<dbReference type="Proteomes" id="UP000002487">
    <property type="component" value="Chromosome"/>
</dbReference>
<dbReference type="GO" id="GO:0006950">
    <property type="term" value="P:response to stress"/>
    <property type="evidence" value="ECO:0000318"/>
    <property type="project" value="GO_Central"/>
</dbReference>
<dbReference type="PANTHER" id="PTHR42756:SF1">
    <property type="entry name" value="TRANSCRIPTIONAL REPRESSOR OF EMRAB OPERON"/>
    <property type="match status" value="1"/>
</dbReference>
<proteinExistence type="predicted"/>
<gene>
    <name evidence="5" type="ordered locus">MA_0176</name>
</gene>
<dbReference type="GO" id="GO:0003677">
    <property type="term" value="F:DNA binding"/>
    <property type="evidence" value="ECO:0007669"/>
    <property type="project" value="UniProtKB-KW"/>
</dbReference>
<dbReference type="PROSITE" id="PS50995">
    <property type="entry name" value="HTH_MARR_2"/>
    <property type="match status" value="1"/>
</dbReference>
<evidence type="ECO:0000313" key="6">
    <source>
        <dbReference type="Proteomes" id="UP000002487"/>
    </source>
</evidence>
<dbReference type="EMBL" id="AE010299">
    <property type="protein sequence ID" value="AAM03629.1"/>
    <property type="molecule type" value="Genomic_DNA"/>
</dbReference>
<feature type="domain" description="HTH marR-type" evidence="4">
    <location>
        <begin position="24"/>
        <end position="156"/>
    </location>
</feature>
<dbReference type="PRINTS" id="PR00598">
    <property type="entry name" value="HTHMARR"/>
</dbReference>
<dbReference type="InterPro" id="IPR036390">
    <property type="entry name" value="WH_DNA-bd_sf"/>
</dbReference>
<dbReference type="InterPro" id="IPR000835">
    <property type="entry name" value="HTH_MarR-typ"/>
</dbReference>
<dbReference type="InParanoid" id="Q8TU97"/>
<evidence type="ECO:0000256" key="3">
    <source>
        <dbReference type="ARBA" id="ARBA00023163"/>
    </source>
</evidence>
<evidence type="ECO:0000256" key="2">
    <source>
        <dbReference type="ARBA" id="ARBA00023125"/>
    </source>
</evidence>
<evidence type="ECO:0000259" key="4">
    <source>
        <dbReference type="PROSITE" id="PS50995"/>
    </source>
</evidence>
<evidence type="ECO:0000256" key="1">
    <source>
        <dbReference type="ARBA" id="ARBA00023015"/>
    </source>
</evidence>
<keyword evidence="6" id="KW-1185">Reference proteome</keyword>
<dbReference type="SMART" id="SM00347">
    <property type="entry name" value="HTH_MARR"/>
    <property type="match status" value="1"/>
</dbReference>
<dbReference type="HOGENOM" id="CLU_083287_18_0_2"/>
<sequence>MNDVDLLRVKIMNEETTIKWIEDIDTVDKMISFTYSSVQKNFEEELAQYRMGWVHYAILMSLFDHEGCSQESLARSGEFNKTMITRSILRLEEEDIIYRKIDLDDKRVKRLYLAKKGKKLRYKMEKIRLELNILLLKGFDSEELASVTEIMRKIALNASRL</sequence>
<keyword evidence="1" id="KW-0805">Transcription regulation</keyword>
<dbReference type="Pfam" id="PF01047">
    <property type="entry name" value="MarR"/>
    <property type="match status" value="1"/>
</dbReference>
<dbReference type="SUPFAM" id="SSF46785">
    <property type="entry name" value="Winged helix' DNA-binding domain"/>
    <property type="match status" value="1"/>
</dbReference>
<dbReference type="InterPro" id="IPR036388">
    <property type="entry name" value="WH-like_DNA-bd_sf"/>
</dbReference>
<dbReference type="PhylomeDB" id="Q8TU97"/>
<dbReference type="STRING" id="188937.MA_0176"/>
<dbReference type="PANTHER" id="PTHR42756">
    <property type="entry name" value="TRANSCRIPTIONAL REGULATOR, MARR"/>
    <property type="match status" value="1"/>
</dbReference>
<evidence type="ECO:0000313" key="5">
    <source>
        <dbReference type="EMBL" id="AAM03629.1"/>
    </source>
</evidence>
<reference evidence="5 6" key="1">
    <citation type="journal article" date="2002" name="Genome Res.">
        <title>The genome of Methanosarcina acetivorans reveals extensive metabolic and physiological diversity.</title>
        <authorList>
            <person name="Galagan J.E."/>
            <person name="Nusbaum C."/>
            <person name="Roy A."/>
            <person name="Endrizzi M.G."/>
            <person name="Macdonald P."/>
            <person name="FitzHugh W."/>
            <person name="Calvo S."/>
            <person name="Engels R."/>
            <person name="Smirnov S."/>
            <person name="Atnoor D."/>
            <person name="Brown A."/>
            <person name="Allen N."/>
            <person name="Naylor J."/>
            <person name="Stange-Thomann N."/>
            <person name="DeArellano K."/>
            <person name="Johnson R."/>
            <person name="Linton L."/>
            <person name="McEwan P."/>
            <person name="McKernan K."/>
            <person name="Talamas J."/>
            <person name="Tirrell A."/>
            <person name="Ye W."/>
            <person name="Zimmer A."/>
            <person name="Barber R.D."/>
            <person name="Cann I."/>
            <person name="Graham D.E."/>
            <person name="Grahame D.A."/>
            <person name="Guss A."/>
            <person name="Hedderich R."/>
            <person name="Ingram-Smith C."/>
            <person name="Kuettner C.H."/>
            <person name="Krzycki J.A."/>
            <person name="Leigh J.A."/>
            <person name="Li W."/>
            <person name="Liu J."/>
            <person name="Mukhopadhyay B."/>
            <person name="Reeve J.N."/>
            <person name="Smith K."/>
            <person name="Springer T.A."/>
            <person name="Umayam L.A."/>
            <person name="White O."/>
            <person name="White R.H."/>
            <person name="de Macario E.C."/>
            <person name="Ferry J.G."/>
            <person name="Jarrell K.F."/>
            <person name="Jing H."/>
            <person name="Macario A.J.L."/>
            <person name="Paulsen I."/>
            <person name="Pritchett M."/>
            <person name="Sowers K.R."/>
            <person name="Swanson R.V."/>
            <person name="Zinder S.H."/>
            <person name="Lander E."/>
            <person name="Metcalf W.W."/>
            <person name="Birren B."/>
        </authorList>
    </citation>
    <scope>NUCLEOTIDE SEQUENCE [LARGE SCALE GENOMIC DNA]</scope>
    <source>
        <strain evidence="6">ATCC 35395 / DSM 2834 / JCM 12185 / C2A</strain>
    </source>
</reference>
<dbReference type="AlphaFoldDB" id="Q8TU97"/>
<dbReference type="KEGG" id="mac:MA_0176"/>
<dbReference type="GO" id="GO:0006355">
    <property type="term" value="P:regulation of DNA-templated transcription"/>
    <property type="evidence" value="ECO:0000318"/>
    <property type="project" value="GO_Central"/>
</dbReference>
<dbReference type="EnsemblBacteria" id="AAM03629">
    <property type="protein sequence ID" value="AAM03629"/>
    <property type="gene ID" value="MA_0176"/>
</dbReference>
<organism evidence="5 6">
    <name type="scientific">Methanosarcina acetivorans (strain ATCC 35395 / DSM 2834 / JCM 12185 / C2A)</name>
    <dbReference type="NCBI Taxonomy" id="188937"/>
    <lineage>
        <taxon>Archaea</taxon>
        <taxon>Methanobacteriati</taxon>
        <taxon>Methanobacteriota</taxon>
        <taxon>Stenosarchaea group</taxon>
        <taxon>Methanomicrobia</taxon>
        <taxon>Methanosarcinales</taxon>
        <taxon>Methanosarcinaceae</taxon>
        <taxon>Methanosarcina</taxon>
    </lineage>
</organism>
<name>Q8TU97_METAC</name>
<accession>Q8TU97</accession>
<keyword evidence="3" id="KW-0804">Transcription</keyword>